<evidence type="ECO:0000313" key="7">
    <source>
        <dbReference type="Proteomes" id="UP000605784"/>
    </source>
</evidence>
<dbReference type="RefSeq" id="WP_166969694.1">
    <property type="nucleotide sequence ID" value="NZ_BMOU01000001.1"/>
</dbReference>
<reference evidence="6" key="1">
    <citation type="journal article" date="2014" name="Int. J. Syst. Evol. Microbiol.">
        <title>Complete genome sequence of Corynebacterium casei LMG S-19264T (=DSM 44701T), isolated from a smear-ripened cheese.</title>
        <authorList>
            <consortium name="US DOE Joint Genome Institute (JGI-PGF)"/>
            <person name="Walter F."/>
            <person name="Albersmeier A."/>
            <person name="Kalinowski J."/>
            <person name="Ruckert C."/>
        </authorList>
    </citation>
    <scope>NUCLEOTIDE SEQUENCE</scope>
    <source>
        <strain evidence="6">JCM 17820</strain>
    </source>
</reference>
<dbReference type="Gene3D" id="1.10.260.40">
    <property type="entry name" value="lambda repressor-like DNA-binding domains"/>
    <property type="match status" value="1"/>
</dbReference>
<dbReference type="PROSITE" id="PS51371">
    <property type="entry name" value="CBS"/>
    <property type="match status" value="1"/>
</dbReference>
<feature type="region of interest" description="Disordered" evidence="3">
    <location>
        <begin position="100"/>
        <end position="119"/>
    </location>
</feature>
<dbReference type="SMART" id="SM00116">
    <property type="entry name" value="CBS"/>
    <property type="match status" value="2"/>
</dbReference>
<feature type="compositionally biased region" description="Basic and acidic residues" evidence="3">
    <location>
        <begin position="7"/>
        <end position="16"/>
    </location>
</feature>
<keyword evidence="1 2" id="KW-0129">CBS domain</keyword>
<dbReference type="PANTHER" id="PTHR43080">
    <property type="entry name" value="CBS DOMAIN-CONTAINING PROTEIN CBSX3, MITOCHONDRIAL"/>
    <property type="match status" value="1"/>
</dbReference>
<dbReference type="CDD" id="cd00093">
    <property type="entry name" value="HTH_XRE"/>
    <property type="match status" value="1"/>
</dbReference>
<dbReference type="Proteomes" id="UP000605784">
    <property type="component" value="Unassembled WGS sequence"/>
</dbReference>
<evidence type="ECO:0000256" key="1">
    <source>
        <dbReference type="ARBA" id="ARBA00023122"/>
    </source>
</evidence>
<dbReference type="Pfam" id="PF00571">
    <property type="entry name" value="CBS"/>
    <property type="match status" value="2"/>
</dbReference>
<accession>A0A830GGP1</accession>
<dbReference type="PIRSF" id="PIRSF037253">
    <property type="entry name" value="HTH_CBS_prd"/>
    <property type="match status" value="1"/>
</dbReference>
<evidence type="ECO:0000259" key="5">
    <source>
        <dbReference type="PROSITE" id="PS51371"/>
    </source>
</evidence>
<evidence type="ECO:0000256" key="2">
    <source>
        <dbReference type="PROSITE-ProRule" id="PRU00703"/>
    </source>
</evidence>
<dbReference type="SMART" id="SM00530">
    <property type="entry name" value="HTH_XRE"/>
    <property type="match status" value="1"/>
</dbReference>
<proteinExistence type="predicted"/>
<protein>
    <submittedName>
        <fullName evidence="6">Transcriptional regulator</fullName>
    </submittedName>
</protein>
<evidence type="ECO:0000313" key="6">
    <source>
        <dbReference type="EMBL" id="GGN87977.1"/>
    </source>
</evidence>
<keyword evidence="7" id="KW-1185">Reference proteome</keyword>
<dbReference type="InterPro" id="IPR000644">
    <property type="entry name" value="CBS_dom"/>
</dbReference>
<dbReference type="EMBL" id="BMOU01000001">
    <property type="protein sequence ID" value="GGN87977.1"/>
    <property type="molecule type" value="Genomic_DNA"/>
</dbReference>
<name>A0A830GGP1_9EURY</name>
<evidence type="ECO:0000259" key="4">
    <source>
        <dbReference type="PROSITE" id="PS50943"/>
    </source>
</evidence>
<feature type="domain" description="HTH cro/C1-type" evidence="4">
    <location>
        <begin position="9"/>
        <end position="63"/>
    </location>
</feature>
<dbReference type="SUPFAM" id="SSF54631">
    <property type="entry name" value="CBS-domain pair"/>
    <property type="match status" value="1"/>
</dbReference>
<dbReference type="GeneID" id="44856984"/>
<feature type="region of interest" description="Disordered" evidence="3">
    <location>
        <begin position="1"/>
        <end position="24"/>
    </location>
</feature>
<dbReference type="InterPro" id="IPR010982">
    <property type="entry name" value="Lambda_DNA-bd_dom_sf"/>
</dbReference>
<reference evidence="6" key="2">
    <citation type="submission" date="2020-09" db="EMBL/GenBank/DDBJ databases">
        <authorList>
            <person name="Sun Q."/>
            <person name="Ohkuma M."/>
        </authorList>
    </citation>
    <scope>NUCLEOTIDE SEQUENCE</scope>
    <source>
        <strain evidence="6">JCM 17820</strain>
    </source>
</reference>
<gene>
    <name evidence="6" type="ORF">GCM10009030_07170</name>
</gene>
<dbReference type="SUPFAM" id="SSF47413">
    <property type="entry name" value="lambda repressor-like DNA-binding domains"/>
    <property type="match status" value="1"/>
</dbReference>
<dbReference type="GO" id="GO:0003677">
    <property type="term" value="F:DNA binding"/>
    <property type="evidence" value="ECO:0007669"/>
    <property type="project" value="InterPro"/>
</dbReference>
<dbReference type="PANTHER" id="PTHR43080:SF4">
    <property type="entry name" value="CRO-LIKE PROTEIN"/>
    <property type="match status" value="1"/>
</dbReference>
<feature type="domain" description="CBS" evidence="5">
    <location>
        <begin position="70"/>
        <end position="126"/>
    </location>
</feature>
<dbReference type="Pfam" id="PF01381">
    <property type="entry name" value="HTH_3"/>
    <property type="match status" value="1"/>
</dbReference>
<dbReference type="InterPro" id="IPR046342">
    <property type="entry name" value="CBS_dom_sf"/>
</dbReference>
<dbReference type="InterPro" id="IPR017158">
    <property type="entry name" value="Tscrpt-reg_CBS-contain_prd"/>
</dbReference>
<dbReference type="PROSITE" id="PS50943">
    <property type="entry name" value="HTH_CROC1"/>
    <property type="match status" value="1"/>
</dbReference>
<comment type="caution">
    <text evidence="6">The sequence shown here is derived from an EMBL/GenBank/DDBJ whole genome shotgun (WGS) entry which is preliminary data.</text>
</comment>
<dbReference type="InterPro" id="IPR001387">
    <property type="entry name" value="Cro/C1-type_HTH"/>
</dbReference>
<evidence type="ECO:0000256" key="3">
    <source>
        <dbReference type="SAM" id="MobiDB-lite"/>
    </source>
</evidence>
<organism evidence="6 7">
    <name type="scientific">Haloarcula pellucida</name>
    <dbReference type="NCBI Taxonomy" id="1427151"/>
    <lineage>
        <taxon>Archaea</taxon>
        <taxon>Methanobacteriati</taxon>
        <taxon>Methanobacteriota</taxon>
        <taxon>Stenosarchaea group</taxon>
        <taxon>Halobacteria</taxon>
        <taxon>Halobacteriales</taxon>
        <taxon>Haloarculaceae</taxon>
        <taxon>Haloarcula</taxon>
    </lineage>
</organism>
<dbReference type="Gene3D" id="3.10.580.10">
    <property type="entry name" value="CBS-domain"/>
    <property type="match status" value="1"/>
</dbReference>
<dbReference type="AlphaFoldDB" id="A0A830GGP1"/>
<dbReference type="InterPro" id="IPR051257">
    <property type="entry name" value="Diverse_CBS-Domain"/>
</dbReference>
<sequence length="180" mass="19733">MELPTPEDLRERRNELELTQSELAERADVSQPLIARIEGEDVDPRLSTLRRIVNALDEAEGGIVRARDVMNSPVVSVEPDDSVHESKQLMDEKGYSQVPVIRDGSPQGLIGNSDIRQRPEENVGDLPVAEVMHESIATVEPDATIDEVDAYLNHNAAVMVVEDGETVGVITEADIARTVS</sequence>